<dbReference type="InterPro" id="IPR012677">
    <property type="entry name" value="Nucleotide-bd_a/b_plait_sf"/>
</dbReference>
<organism evidence="5 6">
    <name type="scientific">Algivirga pacifica</name>
    <dbReference type="NCBI Taxonomy" id="1162670"/>
    <lineage>
        <taxon>Bacteria</taxon>
        <taxon>Pseudomonadati</taxon>
        <taxon>Bacteroidota</taxon>
        <taxon>Cytophagia</taxon>
        <taxon>Cytophagales</taxon>
        <taxon>Flammeovirgaceae</taxon>
        <taxon>Algivirga</taxon>
    </lineage>
</organism>
<dbReference type="RefSeq" id="WP_345369573.1">
    <property type="nucleotide sequence ID" value="NZ_BAABJX010000017.1"/>
</dbReference>
<evidence type="ECO:0000256" key="3">
    <source>
        <dbReference type="ARBA" id="ARBA00023274"/>
    </source>
</evidence>
<dbReference type="Gene3D" id="3.30.70.330">
    <property type="match status" value="1"/>
</dbReference>
<evidence type="ECO:0000256" key="1">
    <source>
        <dbReference type="ARBA" id="ARBA00006700"/>
    </source>
</evidence>
<proteinExistence type="inferred from homology"/>
<dbReference type="PANTHER" id="PTHR11620">
    <property type="entry name" value="60S RIBOSOMAL PROTEIN L23A"/>
    <property type="match status" value="1"/>
</dbReference>
<keyword evidence="2 4" id="KW-0689">Ribosomal protein</keyword>
<dbReference type="SUPFAM" id="SSF54189">
    <property type="entry name" value="Ribosomal proteins S24e, L23 and L15e"/>
    <property type="match status" value="1"/>
</dbReference>
<comment type="function">
    <text evidence="4">One of the early assembly proteins it binds 23S rRNA. One of the proteins that surrounds the polypeptide exit tunnel on the outside of the ribosome. Forms the main docking site for trigger factor binding to the ribosome.</text>
</comment>
<comment type="caution">
    <text evidence="5">The sequence shown here is derived from an EMBL/GenBank/DDBJ whole genome shotgun (WGS) entry which is preliminary data.</text>
</comment>
<dbReference type="HAMAP" id="MF_01369_B">
    <property type="entry name" value="Ribosomal_uL23_B"/>
    <property type="match status" value="1"/>
</dbReference>
<dbReference type="EMBL" id="BAABJX010000017">
    <property type="protein sequence ID" value="GAA4826638.1"/>
    <property type="molecule type" value="Genomic_DNA"/>
</dbReference>
<keyword evidence="4" id="KW-0699">rRNA-binding</keyword>
<evidence type="ECO:0000256" key="4">
    <source>
        <dbReference type="HAMAP-Rule" id="MF_01369"/>
    </source>
</evidence>
<dbReference type="InterPro" id="IPR012678">
    <property type="entry name" value="Ribosomal_uL23/eL15/eS24_sf"/>
</dbReference>
<dbReference type="Pfam" id="PF00276">
    <property type="entry name" value="Ribosomal_L23"/>
    <property type="match status" value="1"/>
</dbReference>
<sequence length="95" mass="10617">MQVLIKPLVTEKAAMMNDQSVFVFVVNKNADKGQIKKAVEDKYDVKVDSVRTAIMPGKSKTRYTKTAVIDGRTSSFKKAMVKLADGEVIDIYENM</sequence>
<gene>
    <name evidence="4 5" type="primary">rplW</name>
    <name evidence="5" type="ORF">GCM10023331_09110</name>
</gene>
<reference evidence="6" key="1">
    <citation type="journal article" date="2019" name="Int. J. Syst. Evol. Microbiol.">
        <title>The Global Catalogue of Microorganisms (GCM) 10K type strain sequencing project: providing services to taxonomists for standard genome sequencing and annotation.</title>
        <authorList>
            <consortium name="The Broad Institute Genomics Platform"/>
            <consortium name="The Broad Institute Genome Sequencing Center for Infectious Disease"/>
            <person name="Wu L."/>
            <person name="Ma J."/>
        </authorList>
    </citation>
    <scope>NUCLEOTIDE SEQUENCE [LARGE SCALE GENOMIC DNA]</scope>
    <source>
        <strain evidence="6">JCM 18326</strain>
    </source>
</reference>
<evidence type="ECO:0000256" key="2">
    <source>
        <dbReference type="ARBA" id="ARBA00022980"/>
    </source>
</evidence>
<protein>
    <recommendedName>
        <fullName evidence="4">Large ribosomal subunit protein uL23</fullName>
    </recommendedName>
</protein>
<comment type="subunit">
    <text evidence="4">Part of the 50S ribosomal subunit. Contacts protein L29, and trigger factor when it is bound to the ribosome.</text>
</comment>
<comment type="similarity">
    <text evidence="1 4">Belongs to the universal ribosomal protein uL23 family.</text>
</comment>
<dbReference type="NCBIfam" id="NF004363">
    <property type="entry name" value="PRK05738.2-4"/>
    <property type="match status" value="1"/>
</dbReference>
<evidence type="ECO:0000313" key="6">
    <source>
        <dbReference type="Proteomes" id="UP001500298"/>
    </source>
</evidence>
<keyword evidence="3 4" id="KW-0687">Ribonucleoprotein</keyword>
<dbReference type="InterPro" id="IPR013025">
    <property type="entry name" value="Ribosomal_uL23-like"/>
</dbReference>
<evidence type="ECO:0000313" key="5">
    <source>
        <dbReference type="EMBL" id="GAA4826638.1"/>
    </source>
</evidence>
<name>A0ABP9D386_9BACT</name>
<keyword evidence="6" id="KW-1185">Reference proteome</keyword>
<accession>A0ABP9D386</accession>
<dbReference type="Proteomes" id="UP001500298">
    <property type="component" value="Unassembled WGS sequence"/>
</dbReference>
<dbReference type="GO" id="GO:0005840">
    <property type="term" value="C:ribosome"/>
    <property type="evidence" value="ECO:0007669"/>
    <property type="project" value="UniProtKB-KW"/>
</dbReference>
<keyword evidence="4" id="KW-0694">RNA-binding</keyword>